<reference evidence="4" key="4">
    <citation type="journal article" date="2008" name="Nucleic Acids Res.">
        <title>The rice annotation project database (RAP-DB): 2008 update.</title>
        <authorList>
            <consortium name="The rice annotation project (RAP)"/>
        </authorList>
    </citation>
    <scope>GENOME REANNOTATION</scope>
    <source>
        <strain evidence="4">cv. Nipponbare</strain>
    </source>
</reference>
<feature type="region of interest" description="Disordered" evidence="1">
    <location>
        <begin position="1"/>
        <end position="39"/>
    </location>
</feature>
<name>Q6ZH07_ORYSJ</name>
<dbReference type="Proteomes" id="UP000000763">
    <property type="component" value="Chromosome 2"/>
</dbReference>
<sequence length="101" mass="10839">MVWRGKGAASPNTYRRQKAVAQGGSRGEDQGKLRDGAVEKKTTASALCSDWMSTAARTHVGCQGVGRRGRRNTAQHRRDLAATVGQRRRFLREGENGGGGG</sequence>
<reference evidence="2" key="1">
    <citation type="submission" date="2001-08" db="EMBL/GenBank/DDBJ databases">
        <title>Oryza sativa nipponbare(GA3) genomic DNA, chromosome 2, BAC clone:OJ1717_A09.</title>
        <authorList>
            <person name="Sasaki T."/>
            <person name="Matsumoto T."/>
            <person name="Yamamoto K."/>
        </authorList>
    </citation>
    <scope>NUCLEOTIDE SEQUENCE</scope>
</reference>
<evidence type="ECO:0000256" key="1">
    <source>
        <dbReference type="SAM" id="MobiDB-lite"/>
    </source>
</evidence>
<evidence type="ECO:0000313" key="4">
    <source>
        <dbReference type="Proteomes" id="UP000000763"/>
    </source>
</evidence>
<evidence type="ECO:0000313" key="3">
    <source>
        <dbReference type="EMBL" id="BAD07654.1"/>
    </source>
</evidence>
<protein>
    <submittedName>
        <fullName evidence="3">Uncharacterized protein</fullName>
    </submittedName>
</protein>
<dbReference type="AlphaFoldDB" id="Q6ZH07"/>
<dbReference type="EMBL" id="AP004096">
    <property type="protein sequence ID" value="BAD07654.1"/>
    <property type="molecule type" value="Genomic_DNA"/>
</dbReference>
<accession>Q6ZH07</accession>
<proteinExistence type="predicted"/>
<evidence type="ECO:0000313" key="2">
    <source>
        <dbReference type="EMBL" id="BAD07589.1"/>
    </source>
</evidence>
<feature type="region of interest" description="Disordered" evidence="1">
    <location>
        <begin position="63"/>
        <end position="101"/>
    </location>
</feature>
<gene>
    <name evidence="2" type="ORF">OJ1717_A09.53</name>
    <name evidence="3" type="ORF">OJ1743_B12.1</name>
</gene>
<dbReference type="EMBL" id="AP004071">
    <property type="protein sequence ID" value="BAD07589.1"/>
    <property type="molecule type" value="Genomic_DNA"/>
</dbReference>
<reference evidence="3" key="2">
    <citation type="submission" date="2001-08" db="EMBL/GenBank/DDBJ databases">
        <title>Oryza sativa nipponbare(GA3) genomic DNA, chromosome 2, BAC clone:OJ1743_B12.</title>
        <authorList>
            <person name="Sasaki T."/>
            <person name="Matsumoto T."/>
            <person name="Yamamoto K."/>
        </authorList>
    </citation>
    <scope>NUCLEOTIDE SEQUENCE</scope>
</reference>
<reference evidence="4" key="3">
    <citation type="journal article" date="2005" name="Nature">
        <title>The map-based sequence of the rice genome.</title>
        <authorList>
            <consortium name="International rice genome sequencing project (IRGSP)"/>
            <person name="Matsumoto T."/>
            <person name="Wu J."/>
            <person name="Kanamori H."/>
            <person name="Katayose Y."/>
            <person name="Fujisawa M."/>
            <person name="Namiki N."/>
            <person name="Mizuno H."/>
            <person name="Yamamoto K."/>
            <person name="Antonio B.A."/>
            <person name="Baba T."/>
            <person name="Sakata K."/>
            <person name="Nagamura Y."/>
            <person name="Aoki H."/>
            <person name="Arikawa K."/>
            <person name="Arita K."/>
            <person name="Bito T."/>
            <person name="Chiden Y."/>
            <person name="Fujitsuka N."/>
            <person name="Fukunaka R."/>
            <person name="Hamada M."/>
            <person name="Harada C."/>
            <person name="Hayashi A."/>
            <person name="Hijishita S."/>
            <person name="Honda M."/>
            <person name="Hosokawa S."/>
            <person name="Ichikawa Y."/>
            <person name="Idonuma A."/>
            <person name="Iijima M."/>
            <person name="Ikeda M."/>
            <person name="Ikeno M."/>
            <person name="Ito K."/>
            <person name="Ito S."/>
            <person name="Ito T."/>
            <person name="Ito Y."/>
            <person name="Ito Y."/>
            <person name="Iwabuchi A."/>
            <person name="Kamiya K."/>
            <person name="Karasawa W."/>
            <person name="Kurita K."/>
            <person name="Katagiri S."/>
            <person name="Kikuta A."/>
            <person name="Kobayashi H."/>
            <person name="Kobayashi N."/>
            <person name="Machita K."/>
            <person name="Maehara T."/>
            <person name="Masukawa M."/>
            <person name="Mizubayashi T."/>
            <person name="Mukai Y."/>
            <person name="Nagasaki H."/>
            <person name="Nagata Y."/>
            <person name="Naito S."/>
            <person name="Nakashima M."/>
            <person name="Nakama Y."/>
            <person name="Nakamichi Y."/>
            <person name="Nakamura M."/>
            <person name="Meguro A."/>
            <person name="Negishi M."/>
            <person name="Ohta I."/>
            <person name="Ohta T."/>
            <person name="Okamoto M."/>
            <person name="Ono N."/>
            <person name="Saji S."/>
            <person name="Sakaguchi M."/>
            <person name="Sakai K."/>
            <person name="Shibata M."/>
            <person name="Shimokawa T."/>
            <person name="Song J."/>
            <person name="Takazaki Y."/>
            <person name="Terasawa K."/>
            <person name="Tsugane M."/>
            <person name="Tsuji K."/>
            <person name="Ueda S."/>
            <person name="Waki K."/>
            <person name="Yamagata H."/>
            <person name="Yamamoto M."/>
            <person name="Yamamoto S."/>
            <person name="Yamane H."/>
            <person name="Yoshiki S."/>
            <person name="Yoshihara R."/>
            <person name="Yukawa K."/>
            <person name="Zhong H."/>
            <person name="Yano M."/>
            <person name="Yuan Q."/>
            <person name="Ouyang S."/>
            <person name="Liu J."/>
            <person name="Jones K.M."/>
            <person name="Gansberger K."/>
            <person name="Moffat K."/>
            <person name="Hill J."/>
            <person name="Bera J."/>
            <person name="Fadrosh D."/>
            <person name="Jin S."/>
            <person name="Johri S."/>
            <person name="Kim M."/>
            <person name="Overton L."/>
            <person name="Reardon M."/>
            <person name="Tsitrin T."/>
            <person name="Vuong H."/>
            <person name="Weaver B."/>
            <person name="Ciecko A."/>
            <person name="Tallon L."/>
            <person name="Jackson J."/>
            <person name="Pai G."/>
            <person name="Aken S.V."/>
            <person name="Utterback T."/>
            <person name="Reidmuller S."/>
            <person name="Feldblyum T."/>
            <person name="Hsiao J."/>
            <person name="Zismann V."/>
            <person name="Iobst S."/>
            <person name="de Vazeille A.R."/>
            <person name="Buell C.R."/>
            <person name="Ying K."/>
            <person name="Li Y."/>
            <person name="Lu T."/>
            <person name="Huang Y."/>
            <person name="Zhao Q."/>
            <person name="Feng Q."/>
            <person name="Zhang L."/>
            <person name="Zhu J."/>
            <person name="Weng Q."/>
            <person name="Mu J."/>
            <person name="Lu Y."/>
            <person name="Fan D."/>
            <person name="Liu Y."/>
            <person name="Guan J."/>
            <person name="Zhang Y."/>
            <person name="Yu S."/>
            <person name="Liu X."/>
            <person name="Zhang Y."/>
            <person name="Hong G."/>
            <person name="Han B."/>
            <person name="Choisne N."/>
            <person name="Demange N."/>
            <person name="Orjeda G."/>
            <person name="Samain S."/>
            <person name="Cattolico L."/>
            <person name="Pelletier E."/>
            <person name="Couloux A."/>
            <person name="Segurens B."/>
            <person name="Wincker P."/>
            <person name="D'Hont A."/>
            <person name="Scarpelli C."/>
            <person name="Weissenbach J."/>
            <person name="Salanoubat M."/>
            <person name="Quetier F."/>
            <person name="Yu Y."/>
            <person name="Kim H.R."/>
            <person name="Rambo T."/>
            <person name="Currie J."/>
            <person name="Collura K."/>
            <person name="Luo M."/>
            <person name="Yang T."/>
            <person name="Ammiraju J.S.S."/>
            <person name="Engler F."/>
            <person name="Soderlund C."/>
            <person name="Wing R.A."/>
            <person name="Palmer L.E."/>
            <person name="de la Bastide M."/>
            <person name="Spiegel L."/>
            <person name="Nascimento L."/>
            <person name="Zutavern T."/>
            <person name="O'Shaughnessy A."/>
            <person name="Dike S."/>
            <person name="Dedhia N."/>
            <person name="Preston R."/>
            <person name="Balija V."/>
            <person name="McCombie W.R."/>
            <person name="Chow T."/>
            <person name="Chen H."/>
            <person name="Chung M."/>
            <person name="Chen C."/>
            <person name="Shaw J."/>
            <person name="Wu H."/>
            <person name="Hsiao K."/>
            <person name="Chao Y."/>
            <person name="Chu M."/>
            <person name="Cheng C."/>
            <person name="Hour A."/>
            <person name="Lee P."/>
            <person name="Lin S."/>
            <person name="Lin Y."/>
            <person name="Liou J."/>
            <person name="Liu S."/>
            <person name="Hsing Y."/>
            <person name="Raghuvanshi S."/>
            <person name="Mohanty A."/>
            <person name="Bharti A.K."/>
            <person name="Gaur A."/>
            <person name="Gupta V."/>
            <person name="Kumar D."/>
            <person name="Ravi V."/>
            <person name="Vij S."/>
            <person name="Kapur A."/>
            <person name="Khurana P."/>
            <person name="Khurana P."/>
            <person name="Khurana J.P."/>
            <person name="Tyagi A.K."/>
            <person name="Gaikwad K."/>
            <person name="Singh A."/>
            <person name="Dalal V."/>
            <person name="Srivastava S."/>
            <person name="Dixit A."/>
            <person name="Pal A.K."/>
            <person name="Ghazi I.A."/>
            <person name="Yadav M."/>
            <person name="Pandit A."/>
            <person name="Bhargava A."/>
            <person name="Sureshbabu K."/>
            <person name="Batra K."/>
            <person name="Sharma T.R."/>
            <person name="Mohapatra T."/>
            <person name="Singh N.K."/>
            <person name="Messing J."/>
            <person name="Nelson A.B."/>
            <person name="Fuks G."/>
            <person name="Kavchok S."/>
            <person name="Keizer G."/>
            <person name="Linton E."/>
            <person name="Llaca V."/>
            <person name="Song R."/>
            <person name="Tanyolac B."/>
            <person name="Young S."/>
            <person name="Ho-Il K."/>
            <person name="Hahn J.H."/>
            <person name="Sangsakoo G."/>
            <person name="Vanavichit A."/>
            <person name="de Mattos Luiz.A.T."/>
            <person name="Zimmer P.D."/>
            <person name="Malone G."/>
            <person name="Dellagostin O."/>
            <person name="de Oliveira A.C."/>
            <person name="Bevan M."/>
            <person name="Bancroft I."/>
            <person name="Minx P."/>
            <person name="Cordum H."/>
            <person name="Wilson R."/>
            <person name="Cheng Z."/>
            <person name="Jin W."/>
            <person name="Jiang J."/>
            <person name="Leong S.A."/>
            <person name="Iwama H."/>
            <person name="Gojobori T."/>
            <person name="Itoh T."/>
            <person name="Niimura Y."/>
            <person name="Fujii Y."/>
            <person name="Habara T."/>
            <person name="Sakai H."/>
            <person name="Sato Y."/>
            <person name="Wilson G."/>
            <person name="Kumar K."/>
            <person name="McCouch S."/>
            <person name="Juretic N."/>
            <person name="Hoen D."/>
            <person name="Wright S."/>
            <person name="Bruskiewich R."/>
            <person name="Bureau T."/>
            <person name="Miyao A."/>
            <person name="Hirochika H."/>
            <person name="Nishikawa T."/>
            <person name="Kadowaki K."/>
            <person name="Sugiura M."/>
            <person name="Burr B."/>
            <person name="Sasaki T."/>
        </authorList>
    </citation>
    <scope>NUCLEOTIDE SEQUENCE [LARGE SCALE GENOMIC DNA]</scope>
    <source>
        <strain evidence="4">cv. Nipponbare</strain>
    </source>
</reference>
<organism evidence="3 4">
    <name type="scientific">Oryza sativa subsp. japonica</name>
    <name type="common">Rice</name>
    <dbReference type="NCBI Taxonomy" id="39947"/>
    <lineage>
        <taxon>Eukaryota</taxon>
        <taxon>Viridiplantae</taxon>
        <taxon>Streptophyta</taxon>
        <taxon>Embryophyta</taxon>
        <taxon>Tracheophyta</taxon>
        <taxon>Spermatophyta</taxon>
        <taxon>Magnoliopsida</taxon>
        <taxon>Liliopsida</taxon>
        <taxon>Poales</taxon>
        <taxon>Poaceae</taxon>
        <taxon>BOP clade</taxon>
        <taxon>Oryzoideae</taxon>
        <taxon>Oryzeae</taxon>
        <taxon>Oryzinae</taxon>
        <taxon>Oryza</taxon>
        <taxon>Oryza sativa</taxon>
    </lineage>
</organism>
<feature type="compositionally biased region" description="Basic and acidic residues" evidence="1">
    <location>
        <begin position="26"/>
        <end position="39"/>
    </location>
</feature>